<dbReference type="Pfam" id="PF22486">
    <property type="entry name" value="MATH_2"/>
    <property type="match status" value="1"/>
</dbReference>
<name>A0A5J9W7Y0_9POAL</name>
<dbReference type="InterPro" id="IPR045005">
    <property type="entry name" value="BPM1-6"/>
</dbReference>
<dbReference type="PANTHER" id="PTHR26379">
    <property type="entry name" value="BTB/POZ AND MATH DOMAIN-CONTAINING PROTEIN 1"/>
    <property type="match status" value="1"/>
</dbReference>
<proteinExistence type="inferred from homology"/>
<dbReference type="Gene3D" id="1.25.40.420">
    <property type="match status" value="1"/>
</dbReference>
<dbReference type="PANTHER" id="PTHR26379:SF382">
    <property type="entry name" value="OS10G0435900 PROTEIN"/>
    <property type="match status" value="1"/>
</dbReference>
<evidence type="ECO:0008006" key="8">
    <source>
        <dbReference type="Google" id="ProtNLM"/>
    </source>
</evidence>
<dbReference type="InterPro" id="IPR002083">
    <property type="entry name" value="MATH/TRAF_dom"/>
</dbReference>
<dbReference type="AlphaFoldDB" id="A0A5J9W7Y0"/>
<dbReference type="GO" id="GO:0016567">
    <property type="term" value="P:protein ubiquitination"/>
    <property type="evidence" value="ECO:0007669"/>
    <property type="project" value="InterPro"/>
</dbReference>
<dbReference type="InterPro" id="IPR011333">
    <property type="entry name" value="SKP1/BTB/POZ_sf"/>
</dbReference>
<dbReference type="InterPro" id="IPR056423">
    <property type="entry name" value="BACK_BPM_SPOP"/>
</dbReference>
<reference evidence="6 7" key="1">
    <citation type="journal article" date="2019" name="Sci. Rep.">
        <title>A high-quality genome of Eragrostis curvula grass provides insights into Poaceae evolution and supports new strategies to enhance forage quality.</title>
        <authorList>
            <person name="Carballo J."/>
            <person name="Santos B.A.C.M."/>
            <person name="Zappacosta D."/>
            <person name="Garbus I."/>
            <person name="Selva J.P."/>
            <person name="Gallo C.A."/>
            <person name="Diaz A."/>
            <person name="Albertini E."/>
            <person name="Caccamo M."/>
            <person name="Echenique V."/>
        </authorList>
    </citation>
    <scope>NUCLEOTIDE SEQUENCE [LARGE SCALE GENOMIC DNA]</scope>
    <source>
        <strain evidence="7">cv. Victoria</strain>
        <tissue evidence="6">Leaf</tissue>
    </source>
</reference>
<dbReference type="SUPFAM" id="SSF49599">
    <property type="entry name" value="TRAF domain-like"/>
    <property type="match status" value="1"/>
</dbReference>
<dbReference type="CDD" id="cd00121">
    <property type="entry name" value="MATH"/>
    <property type="match status" value="1"/>
</dbReference>
<evidence type="ECO:0000259" key="5">
    <source>
        <dbReference type="PROSITE" id="PS50144"/>
    </source>
</evidence>
<evidence type="ECO:0000256" key="3">
    <source>
        <dbReference type="SAM" id="MobiDB-lite"/>
    </source>
</evidence>
<evidence type="ECO:0000259" key="4">
    <source>
        <dbReference type="PROSITE" id="PS50097"/>
    </source>
</evidence>
<dbReference type="SUPFAM" id="SSF54695">
    <property type="entry name" value="POZ domain"/>
    <property type="match status" value="1"/>
</dbReference>
<dbReference type="PROSITE" id="PS50144">
    <property type="entry name" value="MATH"/>
    <property type="match status" value="1"/>
</dbReference>
<feature type="domain" description="MATH" evidence="5">
    <location>
        <begin position="127"/>
        <end position="262"/>
    </location>
</feature>
<evidence type="ECO:0000256" key="1">
    <source>
        <dbReference type="ARBA" id="ARBA00004906"/>
    </source>
</evidence>
<dbReference type="EMBL" id="RWGY01000004">
    <property type="protein sequence ID" value="TVU44063.1"/>
    <property type="molecule type" value="Genomic_DNA"/>
</dbReference>
<gene>
    <name evidence="6" type="ORF">EJB05_03491</name>
</gene>
<evidence type="ECO:0000313" key="6">
    <source>
        <dbReference type="EMBL" id="TVU44063.1"/>
    </source>
</evidence>
<comment type="pathway">
    <text evidence="1">Protein modification; protein ubiquitination.</text>
</comment>
<comment type="caution">
    <text evidence="6">The sequence shown here is derived from an EMBL/GenBank/DDBJ whole genome shotgun (WGS) entry which is preliminary data.</text>
</comment>
<accession>A0A5J9W7Y0</accession>
<feature type="domain" description="BTB" evidence="4">
    <location>
        <begin position="293"/>
        <end position="348"/>
    </location>
</feature>
<dbReference type="OrthoDB" id="6359816at2759"/>
<dbReference type="InterPro" id="IPR008974">
    <property type="entry name" value="TRAF-like"/>
</dbReference>
<dbReference type="Gramene" id="TVU44063">
    <property type="protein sequence ID" value="TVU44063"/>
    <property type="gene ID" value="EJB05_03491"/>
</dbReference>
<evidence type="ECO:0000256" key="2">
    <source>
        <dbReference type="ARBA" id="ARBA00010846"/>
    </source>
</evidence>
<protein>
    <recommendedName>
        <fullName evidence="8">BTB domain-containing protein</fullName>
    </recommendedName>
</protein>
<organism evidence="6 7">
    <name type="scientific">Eragrostis curvula</name>
    <name type="common">weeping love grass</name>
    <dbReference type="NCBI Taxonomy" id="38414"/>
    <lineage>
        <taxon>Eukaryota</taxon>
        <taxon>Viridiplantae</taxon>
        <taxon>Streptophyta</taxon>
        <taxon>Embryophyta</taxon>
        <taxon>Tracheophyta</taxon>
        <taxon>Spermatophyta</taxon>
        <taxon>Magnoliopsida</taxon>
        <taxon>Liliopsida</taxon>
        <taxon>Poales</taxon>
        <taxon>Poaceae</taxon>
        <taxon>PACMAD clade</taxon>
        <taxon>Chloridoideae</taxon>
        <taxon>Eragrostideae</taxon>
        <taxon>Eragrostidinae</taxon>
        <taxon>Eragrostis</taxon>
    </lineage>
</organism>
<feature type="region of interest" description="Disordered" evidence="3">
    <location>
        <begin position="95"/>
        <end position="124"/>
    </location>
</feature>
<dbReference type="InterPro" id="IPR000210">
    <property type="entry name" value="BTB/POZ_dom"/>
</dbReference>
<comment type="similarity">
    <text evidence="2">Belongs to the Tdpoz family.</text>
</comment>
<dbReference type="Gene3D" id="3.30.710.10">
    <property type="entry name" value="Potassium Channel Kv1.1, Chain A"/>
    <property type="match status" value="1"/>
</dbReference>
<sequence length="471" mass="52519">MCSSSRFAGLKRCTMVQVLEFSSPATGRLMYLVVKASPYYDYLSVLGDNLDESLARRNLESDFHRSEVSRVRGENRIHHLGKALCYKTARPAASETDRSLESSAPPKHTVPMSSSKDDASNNAEEEEAYHVLKIDGFSRAVDTKDDMACIGSCVFPAGGHTWQILCYPMGANGSENMGFIALFLVCHDTDAVDDEAVVAEATFSLLDRDGKPVPTYSRTMGKENFLNSKGFGYYDFVKREDLEQSSSKLLTKDDCIAFRVDVHVFKEAPPMTMVPPSDIHRHLSDLLSQGTCADVEFRVRGEKFVAHRLLLGARSPVFKEQLLTTNVVEIEDAEPQVFKSLLEFIYTDACPDQIDEFAMAQSLLVAADKYNIQRLKLICEDRLLRSYLDTASVSTLLELAEKHGCPALKEACFDFLGSKTVLFAVIETKEYEQLARSCPAITTELIYNVLNREKANTAGWSQEVQVSVIKI</sequence>
<evidence type="ECO:0000313" key="7">
    <source>
        <dbReference type="Proteomes" id="UP000324897"/>
    </source>
</evidence>
<dbReference type="Pfam" id="PF24570">
    <property type="entry name" value="BACK_BPM_SPOP"/>
    <property type="match status" value="1"/>
</dbReference>
<keyword evidence="7" id="KW-1185">Reference proteome</keyword>
<dbReference type="SMART" id="SM00225">
    <property type="entry name" value="BTB"/>
    <property type="match status" value="1"/>
</dbReference>
<dbReference type="PROSITE" id="PS50097">
    <property type="entry name" value="BTB"/>
    <property type="match status" value="1"/>
</dbReference>
<dbReference type="Gene3D" id="2.60.210.10">
    <property type="entry name" value="Apoptosis, Tumor Necrosis Factor Receptor Associated Protein 2, Chain A"/>
    <property type="match status" value="1"/>
</dbReference>
<dbReference type="Proteomes" id="UP000324897">
    <property type="component" value="Chromosome 5"/>
</dbReference>
<dbReference type="Pfam" id="PF00651">
    <property type="entry name" value="BTB"/>
    <property type="match status" value="1"/>
</dbReference>